<dbReference type="InterPro" id="IPR036259">
    <property type="entry name" value="MFS_trans_sf"/>
</dbReference>
<comment type="subcellular location">
    <subcellularLocation>
        <location evidence="1">Membrane</location>
        <topology evidence="1">Multi-pass membrane protein</topology>
    </subcellularLocation>
</comment>
<dbReference type="PROSITE" id="PS50850">
    <property type="entry name" value="MFS"/>
    <property type="match status" value="1"/>
</dbReference>
<dbReference type="InterPro" id="IPR020846">
    <property type="entry name" value="MFS_dom"/>
</dbReference>
<evidence type="ECO:0000256" key="1">
    <source>
        <dbReference type="ARBA" id="ARBA00004141"/>
    </source>
</evidence>
<feature type="transmembrane region" description="Helical" evidence="5">
    <location>
        <begin position="118"/>
        <end position="137"/>
    </location>
</feature>
<dbReference type="VEuPathDB" id="FungiDB:ASPFODRAFT_65341"/>
<dbReference type="InterPro" id="IPR011701">
    <property type="entry name" value="MFS"/>
</dbReference>
<gene>
    <name evidence="7" type="ORF">RIB2604_01600310</name>
</gene>
<reference evidence="7 8" key="1">
    <citation type="journal article" date="2016" name="DNA Res.">
        <title>Genome sequence of Aspergillus luchuensis NBRC 4314.</title>
        <authorList>
            <person name="Yamada O."/>
            <person name="Machida M."/>
            <person name="Hosoyama A."/>
            <person name="Goto M."/>
            <person name="Takahashi T."/>
            <person name="Futagami T."/>
            <person name="Yamagata Y."/>
            <person name="Takeuchi M."/>
            <person name="Kobayashi T."/>
            <person name="Koike H."/>
            <person name="Abe K."/>
            <person name="Asai K."/>
            <person name="Arita M."/>
            <person name="Fujita N."/>
            <person name="Fukuda K."/>
            <person name="Higa K."/>
            <person name="Horikawa H."/>
            <person name="Ishikawa T."/>
            <person name="Jinno K."/>
            <person name="Kato Y."/>
            <person name="Kirimura K."/>
            <person name="Mizutani O."/>
            <person name="Nakasone K."/>
            <person name="Sano M."/>
            <person name="Shiraishi Y."/>
            <person name="Tsukahara M."/>
            <person name="Gomi K."/>
        </authorList>
    </citation>
    <scope>NUCLEOTIDE SEQUENCE [LARGE SCALE GENOMIC DNA]</scope>
    <source>
        <strain evidence="7 8">RIB 2604</strain>
    </source>
</reference>
<dbReference type="PANTHER" id="PTHR23502">
    <property type="entry name" value="MAJOR FACILITATOR SUPERFAMILY"/>
    <property type="match status" value="1"/>
</dbReference>
<keyword evidence="4 5" id="KW-0472">Membrane</keyword>
<feature type="transmembrane region" description="Helical" evidence="5">
    <location>
        <begin position="351"/>
        <end position="376"/>
    </location>
</feature>
<dbReference type="SUPFAM" id="SSF103473">
    <property type="entry name" value="MFS general substrate transporter"/>
    <property type="match status" value="1"/>
</dbReference>
<comment type="caution">
    <text evidence="7">The sequence shown here is derived from an EMBL/GenBank/DDBJ whole genome shotgun (WGS) entry which is preliminary data.</text>
</comment>
<organism evidence="7 8">
    <name type="scientific">Aspergillus kawachii</name>
    <name type="common">White koji mold</name>
    <name type="synonym">Aspergillus awamori var. kawachi</name>
    <dbReference type="NCBI Taxonomy" id="1069201"/>
    <lineage>
        <taxon>Eukaryota</taxon>
        <taxon>Fungi</taxon>
        <taxon>Dikarya</taxon>
        <taxon>Ascomycota</taxon>
        <taxon>Pezizomycotina</taxon>
        <taxon>Eurotiomycetes</taxon>
        <taxon>Eurotiomycetidae</taxon>
        <taxon>Eurotiales</taxon>
        <taxon>Aspergillaceae</taxon>
        <taxon>Aspergillus</taxon>
        <taxon>Aspergillus subgen. Circumdati</taxon>
    </lineage>
</organism>
<reference evidence="8" key="2">
    <citation type="submission" date="2016-02" db="EMBL/GenBank/DDBJ databases">
        <title>Genome sequencing of Aspergillus luchuensis NBRC 4314.</title>
        <authorList>
            <person name="Yamada O."/>
        </authorList>
    </citation>
    <scope>NUCLEOTIDE SEQUENCE [LARGE SCALE GENOMIC DNA]</scope>
    <source>
        <strain evidence="8">RIB 2604</strain>
    </source>
</reference>
<evidence type="ECO:0000256" key="4">
    <source>
        <dbReference type="ARBA" id="ARBA00023136"/>
    </source>
</evidence>
<proteinExistence type="predicted"/>
<evidence type="ECO:0000256" key="5">
    <source>
        <dbReference type="SAM" id="Phobius"/>
    </source>
</evidence>
<dbReference type="Proteomes" id="UP000075230">
    <property type="component" value="Unassembled WGS sequence"/>
</dbReference>
<feature type="domain" description="Major facilitator superfamily (MFS) profile" evidence="6">
    <location>
        <begin position="46"/>
        <end position="517"/>
    </location>
</feature>
<accession>A0A146F9J0</accession>
<feature type="transmembrane region" description="Helical" evidence="5">
    <location>
        <begin position="318"/>
        <end position="339"/>
    </location>
</feature>
<feature type="transmembrane region" description="Helical" evidence="5">
    <location>
        <begin position="48"/>
        <end position="68"/>
    </location>
</feature>
<dbReference type="GO" id="GO:0005886">
    <property type="term" value="C:plasma membrane"/>
    <property type="evidence" value="ECO:0007669"/>
    <property type="project" value="TreeGrafter"/>
</dbReference>
<dbReference type="PANTHER" id="PTHR23502:SF139">
    <property type="entry name" value="MAJOR FACILITATOR SUPERFAMILY (MFS) PROFILE DOMAIN-CONTAINING PROTEIN-RELATED"/>
    <property type="match status" value="1"/>
</dbReference>
<dbReference type="Pfam" id="PF07690">
    <property type="entry name" value="MFS_1"/>
    <property type="match status" value="1"/>
</dbReference>
<feature type="transmembrane region" description="Helical" evidence="5">
    <location>
        <begin position="143"/>
        <end position="164"/>
    </location>
</feature>
<protein>
    <submittedName>
        <fullName evidence="7">MFS transporter</fullName>
    </submittedName>
</protein>
<feature type="transmembrane region" description="Helical" evidence="5">
    <location>
        <begin position="88"/>
        <end position="111"/>
    </location>
</feature>
<feature type="transmembrane region" description="Helical" evidence="5">
    <location>
        <begin position="206"/>
        <end position="227"/>
    </location>
</feature>
<evidence type="ECO:0000313" key="8">
    <source>
        <dbReference type="Proteomes" id="UP000075230"/>
    </source>
</evidence>
<evidence type="ECO:0000256" key="3">
    <source>
        <dbReference type="ARBA" id="ARBA00022989"/>
    </source>
</evidence>
<feature type="transmembrane region" description="Helical" evidence="5">
    <location>
        <begin position="176"/>
        <end position="194"/>
    </location>
</feature>
<sequence>MADKKIAVDCIEHADQVLVDEAGRIKRLPVPSDDPNDPLNFALWEKTGIVVCCCWFSIMSLSVIGGLGSVLDVFFQMYGAEGHSTNQVVWLSTFPSLFVGIGNYIILPLALVCGRRPVMLIANTVLLGSLIGCALSQNWAQHFGLRVLLGFATGATESLLPLMLAEVTFIHQRGTIYGIYWATQNIVTSLLTLASSYEVAALGWRWFYWVFVITVAVGLVLVVFVCFETRFQRRPIFLGNNAVVTDQYGVTRVLTVPETQEYLASEEGRFYADLGGDTPPKKTYRQMLNAWPRPCPHPIRNVLLTWWQMLETFSSPGIIYATLLSAVILGGSVGVSLTYDTVLQYNYGWSAASIGLINLGGVFGGLGGMLYAGILGDRVIVWLARRAGGVHKPEHHLLLLIFPGLLAVASLILYGFTASGNATWGGPFMGWTLYQVAFVSTLIRTTSFATEAWEKNPGPALVTVVGTKNIIGFGVSYGLNPMVAKYSYPAAMGILAGVVGGILLLGIPVYFFNPMTPSNLVSHGHHVDYSVGSREVGDLQQLLRGMTVHFGGTFGCSVLPETPGLLSSEHRH</sequence>
<dbReference type="Gene3D" id="1.20.1250.20">
    <property type="entry name" value="MFS general substrate transporter like domains"/>
    <property type="match status" value="1"/>
</dbReference>
<evidence type="ECO:0000256" key="2">
    <source>
        <dbReference type="ARBA" id="ARBA00022692"/>
    </source>
</evidence>
<keyword evidence="3 5" id="KW-1133">Transmembrane helix</keyword>
<dbReference type="AlphaFoldDB" id="A0A146F9J0"/>
<dbReference type="EMBL" id="BCWF01000016">
    <property type="protein sequence ID" value="GAT22616.1"/>
    <property type="molecule type" value="Genomic_DNA"/>
</dbReference>
<dbReference type="GO" id="GO:0022857">
    <property type="term" value="F:transmembrane transporter activity"/>
    <property type="evidence" value="ECO:0007669"/>
    <property type="project" value="InterPro"/>
</dbReference>
<keyword evidence="2 5" id="KW-0812">Transmembrane</keyword>
<feature type="transmembrane region" description="Helical" evidence="5">
    <location>
        <begin position="491"/>
        <end position="512"/>
    </location>
</feature>
<feature type="transmembrane region" description="Helical" evidence="5">
    <location>
        <begin position="397"/>
        <end position="416"/>
    </location>
</feature>
<name>A0A146F9J0_ASPKA</name>
<evidence type="ECO:0000313" key="7">
    <source>
        <dbReference type="EMBL" id="GAT22616.1"/>
    </source>
</evidence>
<evidence type="ECO:0000259" key="6">
    <source>
        <dbReference type="PROSITE" id="PS50850"/>
    </source>
</evidence>